<comment type="caution">
    <text evidence="6">Lacks conserved residue(s) required for the propagation of feature annotation.</text>
</comment>
<reference evidence="9 10" key="1">
    <citation type="submission" date="2018-05" db="EMBL/GenBank/DDBJ databases">
        <title>Amnibacterium sp. M8JJ-5, whole genome shotgun sequence.</title>
        <authorList>
            <person name="Tuo L."/>
        </authorList>
    </citation>
    <scope>NUCLEOTIDE SEQUENCE [LARGE SCALE GENOMIC DNA]</scope>
    <source>
        <strain evidence="9 10">M8JJ-5</strain>
    </source>
</reference>
<sequence>MDSAVGGTVRYVAECIHGFEEGLCDSCYPREVKVDESKPVMKRGKAAAVRGPRTVPAGTTTRPRSRGEGRIAAARPVVPLGSRRIYHVTHISNFESILHDVAIRAGATPMIDLLSPEARAARSTAEVVAGEPVSAFVPFALSPDAAWWNLILTGAIEPTWSDAARKEAATQYIMLVGTVGAIGPDVVVSDRDAASPLARFGVGLNAASALMRSALEDDPELIHPEVLARGDYPLEQIVLLAIPNEPVRERVKQLIRDSGEQAPKLAVYPPWFQPTDPDDEA</sequence>
<evidence type="ECO:0000256" key="4">
    <source>
        <dbReference type="ARBA" id="ARBA00022695"/>
    </source>
</evidence>
<keyword evidence="2 6" id="KW-0328">Glycosyltransferase</keyword>
<evidence type="ECO:0000256" key="1">
    <source>
        <dbReference type="ARBA" id="ARBA00022649"/>
    </source>
</evidence>
<keyword evidence="5 6" id="KW-0238">DNA-binding</keyword>
<dbReference type="GO" id="GO:0016757">
    <property type="term" value="F:glycosyltransferase activity"/>
    <property type="evidence" value="ECO:0007669"/>
    <property type="project" value="UniProtKB-UniRule"/>
</dbReference>
<evidence type="ECO:0000256" key="6">
    <source>
        <dbReference type="PROSITE-ProRule" id="PRU01362"/>
    </source>
</evidence>
<feature type="binding site" evidence="6">
    <location>
        <position position="122"/>
    </location>
    <ligand>
        <name>NAD(+)</name>
        <dbReference type="ChEBI" id="CHEBI:57540"/>
    </ligand>
</feature>
<keyword evidence="4 6" id="KW-0548">Nucleotidyltransferase</keyword>
<comment type="similarity">
    <text evidence="6">Belongs to the DarT ADP-ribosyltransferase family.</text>
</comment>
<evidence type="ECO:0000256" key="5">
    <source>
        <dbReference type="ARBA" id="ARBA00023125"/>
    </source>
</evidence>
<evidence type="ECO:0000313" key="9">
    <source>
        <dbReference type="EMBL" id="PVZ94502.1"/>
    </source>
</evidence>
<feature type="domain" description="DarT" evidence="8">
    <location>
        <begin position="83"/>
        <end position="273"/>
    </location>
</feature>
<evidence type="ECO:0000259" key="8">
    <source>
        <dbReference type="PROSITE" id="PS52018"/>
    </source>
</evidence>
<dbReference type="InterPro" id="IPR029494">
    <property type="entry name" value="DarT"/>
</dbReference>
<feature type="binding site" evidence="6">
    <location>
        <begin position="87"/>
        <end position="89"/>
    </location>
    <ligand>
        <name>NAD(+)</name>
        <dbReference type="ChEBI" id="CHEBI:57540"/>
    </ligand>
</feature>
<keyword evidence="1 6" id="KW-1277">Toxin-antitoxin system</keyword>
<evidence type="ECO:0000256" key="2">
    <source>
        <dbReference type="ARBA" id="ARBA00022676"/>
    </source>
</evidence>
<accession>A0A2V1HS57</accession>
<dbReference type="EMBL" id="QEOP01000002">
    <property type="protein sequence ID" value="PVZ94502.1"/>
    <property type="molecule type" value="Genomic_DNA"/>
</dbReference>
<dbReference type="GO" id="GO:0016779">
    <property type="term" value="F:nucleotidyltransferase activity"/>
    <property type="evidence" value="ECO:0007669"/>
    <property type="project" value="UniProtKB-UniRule"/>
</dbReference>
<name>A0A2V1HS57_9MICO</name>
<keyword evidence="10" id="KW-1185">Reference proteome</keyword>
<dbReference type="Proteomes" id="UP000244893">
    <property type="component" value="Unassembled WGS sequence"/>
</dbReference>
<organism evidence="9 10">
    <name type="scientific">Amnibacterium flavum</name>
    <dbReference type="NCBI Taxonomy" id="2173173"/>
    <lineage>
        <taxon>Bacteria</taxon>
        <taxon>Bacillati</taxon>
        <taxon>Actinomycetota</taxon>
        <taxon>Actinomycetes</taxon>
        <taxon>Micrococcales</taxon>
        <taxon>Microbacteriaceae</taxon>
        <taxon>Amnibacterium</taxon>
    </lineage>
</organism>
<comment type="catalytic activity">
    <reaction evidence="6">
        <text>a thymidine in DNA + NAD(+) = an N-(ADP-alpha-D-ribosyl)-thymidine in DNA + nicotinamide + H(+)</text>
        <dbReference type="Rhea" id="RHEA:71651"/>
        <dbReference type="Rhea" id="RHEA-COMP:13556"/>
        <dbReference type="Rhea" id="RHEA-COMP:18051"/>
        <dbReference type="ChEBI" id="CHEBI:15378"/>
        <dbReference type="ChEBI" id="CHEBI:17154"/>
        <dbReference type="ChEBI" id="CHEBI:57540"/>
        <dbReference type="ChEBI" id="CHEBI:137386"/>
        <dbReference type="ChEBI" id="CHEBI:191199"/>
    </reaction>
</comment>
<comment type="caution">
    <text evidence="9">The sequence shown here is derived from an EMBL/GenBank/DDBJ whole genome shotgun (WGS) entry which is preliminary data.</text>
</comment>
<feature type="active site" evidence="6">
    <location>
        <position position="225"/>
    </location>
</feature>
<proteinExistence type="inferred from homology"/>
<protein>
    <recommendedName>
        <fullName evidence="8">DarT domain-containing protein</fullName>
    </recommendedName>
</protein>
<dbReference type="PROSITE" id="PS52018">
    <property type="entry name" value="DART"/>
    <property type="match status" value="1"/>
</dbReference>
<evidence type="ECO:0000313" key="10">
    <source>
        <dbReference type="Proteomes" id="UP000244893"/>
    </source>
</evidence>
<evidence type="ECO:0000256" key="3">
    <source>
        <dbReference type="ARBA" id="ARBA00022679"/>
    </source>
</evidence>
<dbReference type="Pfam" id="PF14487">
    <property type="entry name" value="DarT"/>
    <property type="match status" value="1"/>
</dbReference>
<dbReference type="AlphaFoldDB" id="A0A2V1HS57"/>
<evidence type="ECO:0000256" key="7">
    <source>
        <dbReference type="SAM" id="MobiDB-lite"/>
    </source>
</evidence>
<feature type="region of interest" description="Disordered" evidence="7">
    <location>
        <begin position="49"/>
        <end position="69"/>
    </location>
</feature>
<dbReference type="GO" id="GO:0003677">
    <property type="term" value="F:DNA binding"/>
    <property type="evidence" value="ECO:0007669"/>
    <property type="project" value="UniProtKB-UniRule"/>
</dbReference>
<keyword evidence="3 6" id="KW-0808">Transferase</keyword>
<feature type="active site" description="Proton acceptor" evidence="6">
    <location>
        <position position="122"/>
    </location>
</feature>
<gene>
    <name evidence="9" type="ORF">DDQ50_12430</name>
</gene>